<organism evidence="3 4">
    <name type="scientific">Mycena venus</name>
    <dbReference type="NCBI Taxonomy" id="2733690"/>
    <lineage>
        <taxon>Eukaryota</taxon>
        <taxon>Fungi</taxon>
        <taxon>Dikarya</taxon>
        <taxon>Basidiomycota</taxon>
        <taxon>Agaricomycotina</taxon>
        <taxon>Agaricomycetes</taxon>
        <taxon>Agaricomycetidae</taxon>
        <taxon>Agaricales</taxon>
        <taxon>Marasmiineae</taxon>
        <taxon>Mycenaceae</taxon>
        <taxon>Mycena</taxon>
    </lineage>
</organism>
<name>A0A8H6YWH5_9AGAR</name>
<evidence type="ECO:0000313" key="4">
    <source>
        <dbReference type="Proteomes" id="UP000620124"/>
    </source>
</evidence>
<comment type="caution">
    <text evidence="3">The sequence shown here is derived from an EMBL/GenBank/DDBJ whole genome shotgun (WGS) entry which is preliminary data.</text>
</comment>
<accession>A0A8H6YWH5</accession>
<feature type="region of interest" description="Disordered" evidence="1">
    <location>
        <begin position="1"/>
        <end position="73"/>
    </location>
</feature>
<evidence type="ECO:0000313" key="3">
    <source>
        <dbReference type="EMBL" id="KAF7366091.1"/>
    </source>
</evidence>
<evidence type="ECO:0000256" key="1">
    <source>
        <dbReference type="SAM" id="MobiDB-lite"/>
    </source>
</evidence>
<dbReference type="InterPro" id="IPR011058">
    <property type="entry name" value="Cyanovirin-N"/>
</dbReference>
<dbReference type="InterPro" id="IPR036673">
    <property type="entry name" value="Cyanovirin-N_sf"/>
</dbReference>
<reference evidence="3" key="1">
    <citation type="submission" date="2020-05" db="EMBL/GenBank/DDBJ databases">
        <title>Mycena genomes resolve the evolution of fungal bioluminescence.</title>
        <authorList>
            <person name="Tsai I.J."/>
        </authorList>
    </citation>
    <scope>NUCLEOTIDE SEQUENCE</scope>
    <source>
        <strain evidence="3">CCC161011</strain>
    </source>
</reference>
<dbReference type="Proteomes" id="UP000620124">
    <property type="component" value="Unassembled WGS sequence"/>
</dbReference>
<dbReference type="Gene3D" id="2.30.60.10">
    <property type="entry name" value="Cyanovirin-N"/>
    <property type="match status" value="1"/>
</dbReference>
<dbReference type="OrthoDB" id="3056812at2759"/>
<evidence type="ECO:0000259" key="2">
    <source>
        <dbReference type="Pfam" id="PF08881"/>
    </source>
</evidence>
<keyword evidence="4" id="KW-1185">Reference proteome</keyword>
<dbReference type="Pfam" id="PF08881">
    <property type="entry name" value="CVNH"/>
    <property type="match status" value="1"/>
</dbReference>
<proteinExistence type="predicted"/>
<gene>
    <name evidence="3" type="ORF">MVEN_00485400</name>
</gene>
<sequence length="344" mass="38299">MSGSRTARSPLPRDGRIAQPRPTRVGDGLFSPDLRGDPGALLNESTFQQNRRQETSESYHTARTGRTEGHTRISESYEEVRTIRHAPTLLDCELVLLRSELTISPKPSSVQFESTTVDLNQHIGNADGELVWGGVGFSDSCRDIHLEETILVAVFSRRGGSEEDQSRLDLDNHFNYSTRFRRFVPVPPATALAEFSAKYMHFAIITQPDMRSFFKSSPFQDAISTVARRAIEGAMSDMQSQMQDKMTNAVTTMQAEMARAVIAMQEEMNRAVTAVQEEMERAVTDAVNKVTTESEEYVQEELRSLTKGAVNHTAYDVSKLAIMAPNQKHAFNQFAPYIGAVVSG</sequence>
<protein>
    <submittedName>
        <fullName evidence="3">CVNH domain-containing protein</fullName>
    </submittedName>
</protein>
<dbReference type="SUPFAM" id="SSF51322">
    <property type="entry name" value="Cyanovirin-N"/>
    <property type="match status" value="1"/>
</dbReference>
<dbReference type="EMBL" id="JACAZI010000003">
    <property type="protein sequence ID" value="KAF7366091.1"/>
    <property type="molecule type" value="Genomic_DNA"/>
</dbReference>
<dbReference type="AlphaFoldDB" id="A0A8H6YWH5"/>
<feature type="domain" description="Cyanovirin-N" evidence="2">
    <location>
        <begin position="111"/>
        <end position="173"/>
    </location>
</feature>